<dbReference type="NCBIfam" id="TIGR02226">
    <property type="entry name" value="two_anch"/>
    <property type="match status" value="1"/>
</dbReference>
<accession>A0A6M5YBM0</accession>
<keyword evidence="1" id="KW-0472">Membrane</keyword>
<organism evidence="3 4">
    <name type="scientific">Spirosoma taeanense</name>
    <dbReference type="NCBI Taxonomy" id="2735870"/>
    <lineage>
        <taxon>Bacteria</taxon>
        <taxon>Pseudomonadati</taxon>
        <taxon>Bacteroidota</taxon>
        <taxon>Cytophagia</taxon>
        <taxon>Cytophagales</taxon>
        <taxon>Cytophagaceae</taxon>
        <taxon>Spirosoma</taxon>
    </lineage>
</organism>
<dbReference type="KEGG" id="stae:HNV11_13355"/>
<proteinExistence type="predicted"/>
<gene>
    <name evidence="3" type="ORF">HNV11_13355</name>
</gene>
<evidence type="ECO:0000259" key="2">
    <source>
        <dbReference type="Pfam" id="PF07584"/>
    </source>
</evidence>
<evidence type="ECO:0000313" key="4">
    <source>
        <dbReference type="Proteomes" id="UP000502756"/>
    </source>
</evidence>
<feature type="transmembrane region" description="Helical" evidence="1">
    <location>
        <begin position="56"/>
        <end position="78"/>
    </location>
</feature>
<feature type="transmembrane region" description="Helical" evidence="1">
    <location>
        <begin position="6"/>
        <end position="24"/>
    </location>
</feature>
<keyword evidence="4" id="KW-1185">Reference proteome</keyword>
<dbReference type="InterPro" id="IPR011933">
    <property type="entry name" value="Double_TM_dom"/>
</dbReference>
<feature type="transmembrane region" description="Helical" evidence="1">
    <location>
        <begin position="377"/>
        <end position="396"/>
    </location>
</feature>
<dbReference type="Pfam" id="PF07584">
    <property type="entry name" value="BatA"/>
    <property type="match status" value="1"/>
</dbReference>
<dbReference type="PANTHER" id="PTHR37464:SF1">
    <property type="entry name" value="BLL2463 PROTEIN"/>
    <property type="match status" value="1"/>
</dbReference>
<protein>
    <recommendedName>
        <fullName evidence="2">Aerotolerance regulator N-terminal domain-containing protein</fullName>
    </recommendedName>
</protein>
<name>A0A6M5YBM0_9BACT</name>
<dbReference type="RefSeq" id="WP_171740136.1">
    <property type="nucleotide sequence ID" value="NZ_CP053435.1"/>
</dbReference>
<reference evidence="3 4" key="1">
    <citation type="submission" date="2020-05" db="EMBL/GenBank/DDBJ databases">
        <title>Genome sequencing of Spirosoma sp. TS118.</title>
        <authorList>
            <person name="Lee J.-H."/>
            <person name="Jeong S."/>
            <person name="Zhao L."/>
            <person name="Jung J.-H."/>
            <person name="Kim M.-K."/>
            <person name="Lim S."/>
        </authorList>
    </citation>
    <scope>NUCLEOTIDE SEQUENCE [LARGE SCALE GENOMIC DNA]</scope>
    <source>
        <strain evidence="3 4">TS118</strain>
    </source>
</reference>
<sequence length="401" mass="45417">MQFAEPFLLWGALAVGIPVAIHFWHQKRGKPLPWAATQWLIEKDQQQSRGLRLDNIFLLLIRCLLLVLLAFMLSQPLINWLNKPQTIQRIHLVEPNAFVTDNFRFELDKARRNGEQLYWANDALEPIGDKLNAAAQTNVKPAPYSPLTLQNAINRLPPDQTELHLYVRNCQTLADVPAITVPARFRLHSVPDSANVLGVYLTVRDNKKLFINRAGKLTSGVTLDPTLRFRSSPVHTGPIRALLHYQDARERQTVRAALAALSDVYGLDLTTIDKQQPDQSYDWVLTDQVPARPGPETLYIVSGTEPPRTADNLVFTPQQLTPQTSEQVESGQLPEWLGEQLLRHYTIRPTDGILSQQELMALFVPTTRHDTAQQARFQHILGLLFVGLIVLERWLALTKNA</sequence>
<dbReference type="InterPro" id="IPR024163">
    <property type="entry name" value="Aerotolerance_reg_N"/>
</dbReference>
<dbReference type="EMBL" id="CP053435">
    <property type="protein sequence ID" value="QJW90292.1"/>
    <property type="molecule type" value="Genomic_DNA"/>
</dbReference>
<feature type="domain" description="Aerotolerance regulator N-terminal" evidence="2">
    <location>
        <begin position="1"/>
        <end position="76"/>
    </location>
</feature>
<dbReference type="PANTHER" id="PTHR37464">
    <property type="entry name" value="BLL2463 PROTEIN"/>
    <property type="match status" value="1"/>
</dbReference>
<dbReference type="AlphaFoldDB" id="A0A6M5YBM0"/>
<dbReference type="Proteomes" id="UP000502756">
    <property type="component" value="Chromosome"/>
</dbReference>
<evidence type="ECO:0000256" key="1">
    <source>
        <dbReference type="SAM" id="Phobius"/>
    </source>
</evidence>
<keyword evidence="1" id="KW-1133">Transmembrane helix</keyword>
<keyword evidence="1" id="KW-0812">Transmembrane</keyword>
<evidence type="ECO:0000313" key="3">
    <source>
        <dbReference type="EMBL" id="QJW90292.1"/>
    </source>
</evidence>